<dbReference type="InterPro" id="IPR035069">
    <property type="entry name" value="TTHA1013/TTHA0281-like"/>
</dbReference>
<dbReference type="Gene3D" id="3.30.160.250">
    <property type="match status" value="1"/>
</dbReference>
<dbReference type="Proteomes" id="UP001597294">
    <property type="component" value="Unassembled WGS sequence"/>
</dbReference>
<feature type="domain" description="HicB-like antitoxin of toxin-antitoxin system" evidence="1">
    <location>
        <begin position="5"/>
        <end position="120"/>
    </location>
</feature>
<dbReference type="RefSeq" id="WP_380252439.1">
    <property type="nucleotide sequence ID" value="NZ_JBHUII010000006.1"/>
</dbReference>
<dbReference type="CDD" id="cd22231">
    <property type="entry name" value="RHH_NikR_HicB-like"/>
    <property type="match status" value="1"/>
</dbReference>
<dbReference type="SUPFAM" id="SSF143100">
    <property type="entry name" value="TTHA1013/TTHA0281-like"/>
    <property type="match status" value="1"/>
</dbReference>
<evidence type="ECO:0000259" key="1">
    <source>
        <dbReference type="Pfam" id="PF15919"/>
    </source>
</evidence>
<reference evidence="3" key="1">
    <citation type="journal article" date="2019" name="Int. J. Syst. Evol. Microbiol.">
        <title>The Global Catalogue of Microorganisms (GCM) 10K type strain sequencing project: providing services to taxonomists for standard genome sequencing and annotation.</title>
        <authorList>
            <consortium name="The Broad Institute Genomics Platform"/>
            <consortium name="The Broad Institute Genome Sequencing Center for Infectious Disease"/>
            <person name="Wu L."/>
            <person name="Ma J."/>
        </authorList>
    </citation>
    <scope>NUCLEOTIDE SEQUENCE [LARGE SCALE GENOMIC DNA]</scope>
    <source>
        <strain evidence="3">CGMCC 4.7192</strain>
    </source>
</reference>
<organism evidence="2 3">
    <name type="scientific">Kiloniella antarctica</name>
    <dbReference type="NCBI Taxonomy" id="1550907"/>
    <lineage>
        <taxon>Bacteria</taxon>
        <taxon>Pseudomonadati</taxon>
        <taxon>Pseudomonadota</taxon>
        <taxon>Alphaproteobacteria</taxon>
        <taxon>Rhodospirillales</taxon>
        <taxon>Kiloniellaceae</taxon>
        <taxon>Kiloniella</taxon>
    </lineage>
</organism>
<dbReference type="PANTHER" id="PTHR34504:SF2">
    <property type="entry name" value="UPF0150 PROTEIN SSL0259"/>
    <property type="match status" value="1"/>
</dbReference>
<sequence>MKQYYPAVIEKDREDLYGAVFPDLPGCVTSGESVHDVMVMAEEALSLHITGMHEDGDELPTPSEINSLSNEDTSDAHCITLVGVTLPGKKKRYNFTIDEYLIDRIDAISNNRSEFLAQAARERLDEMAKKRMVMVDDIEDEDDYKDPDLYTAISDYGSHGG</sequence>
<accession>A0ABW5BP19</accession>
<gene>
    <name evidence="2" type="ORF">ACFSKO_13405</name>
</gene>
<dbReference type="PANTHER" id="PTHR34504">
    <property type="entry name" value="ANTITOXIN HICB"/>
    <property type="match status" value="1"/>
</dbReference>
<evidence type="ECO:0000313" key="2">
    <source>
        <dbReference type="EMBL" id="MFD2206624.1"/>
    </source>
</evidence>
<dbReference type="InterPro" id="IPR051404">
    <property type="entry name" value="TA_system_antitoxin"/>
</dbReference>
<protein>
    <submittedName>
        <fullName evidence="2">Type II toxin-antitoxin system HicB family antitoxin</fullName>
    </submittedName>
</protein>
<dbReference type="EMBL" id="JBHUII010000006">
    <property type="protein sequence ID" value="MFD2206624.1"/>
    <property type="molecule type" value="Genomic_DNA"/>
</dbReference>
<name>A0ABW5BP19_9PROT</name>
<dbReference type="Pfam" id="PF15919">
    <property type="entry name" value="HicB_lk_antitox"/>
    <property type="match status" value="1"/>
</dbReference>
<comment type="caution">
    <text evidence="2">The sequence shown here is derived from an EMBL/GenBank/DDBJ whole genome shotgun (WGS) entry which is preliminary data.</text>
</comment>
<proteinExistence type="predicted"/>
<keyword evidence="3" id="KW-1185">Reference proteome</keyword>
<evidence type="ECO:0000313" key="3">
    <source>
        <dbReference type="Proteomes" id="UP001597294"/>
    </source>
</evidence>
<dbReference type="InterPro" id="IPR031807">
    <property type="entry name" value="HicB-like"/>
</dbReference>